<name>A0A0B3WWD8_9FIRM</name>
<dbReference type="STRING" id="1577792.QX51_00395"/>
<gene>
    <name evidence="1" type="ORF">QX51_00395</name>
</gene>
<sequence>MGGFIMDKKIINILNGQLMYDYFQRNNIVTDGINIPFNEAMCIGEVSEDIFSDDFINKRCNIHKVSLDKYREITLNNLSPLIKLDFDKVILWFDDDMFCQINLLILLAYLDYSGFKGDVLFNLVGNEFKLLDTYNIYVEGYYEIYIRVMINKKEVIDVKIDTLKEGIRLYLEFSKSENEIITYIKNHKNDDTDILLNKLFNTFSKYGLGDTQYIDMINKINY</sequence>
<protein>
    <recommendedName>
        <fullName evidence="3">AraC family transcriptional regulator</fullName>
    </recommendedName>
</protein>
<organism evidence="1 2">
    <name type="scientific">Terrisporobacter othiniensis</name>
    <dbReference type="NCBI Taxonomy" id="1577792"/>
    <lineage>
        <taxon>Bacteria</taxon>
        <taxon>Bacillati</taxon>
        <taxon>Bacillota</taxon>
        <taxon>Clostridia</taxon>
        <taxon>Peptostreptococcales</taxon>
        <taxon>Peptostreptococcaceae</taxon>
        <taxon>Terrisporobacter</taxon>
    </lineage>
</organism>
<dbReference type="Proteomes" id="UP000031189">
    <property type="component" value="Unassembled WGS sequence"/>
</dbReference>
<proteinExistence type="predicted"/>
<dbReference type="EMBL" id="JWHR01000003">
    <property type="protein sequence ID" value="KHS58900.1"/>
    <property type="molecule type" value="Genomic_DNA"/>
</dbReference>
<dbReference type="AlphaFoldDB" id="A0A0B3WWD8"/>
<evidence type="ECO:0000313" key="1">
    <source>
        <dbReference type="EMBL" id="KHS58900.1"/>
    </source>
</evidence>
<keyword evidence="2" id="KW-1185">Reference proteome</keyword>
<evidence type="ECO:0008006" key="3">
    <source>
        <dbReference type="Google" id="ProtNLM"/>
    </source>
</evidence>
<accession>A0A0B3WWD8</accession>
<evidence type="ECO:0000313" key="2">
    <source>
        <dbReference type="Proteomes" id="UP000031189"/>
    </source>
</evidence>
<comment type="caution">
    <text evidence="1">The sequence shown here is derived from an EMBL/GenBank/DDBJ whole genome shotgun (WGS) entry which is preliminary data.</text>
</comment>
<reference evidence="1 2" key="1">
    <citation type="submission" date="2014-12" db="EMBL/GenBank/DDBJ databases">
        <title>Draft genome sequence of Terrisporobacter sp. 08-306576, isolated from the blood culture of a bacteremia patient.</title>
        <authorList>
            <person name="Lund L.C."/>
            <person name="Sydenham T.V."/>
            <person name="Hogh S.V."/>
            <person name="Skov M.N."/>
            <person name="Kemp M."/>
            <person name="Justesen U.S."/>
        </authorList>
    </citation>
    <scope>NUCLEOTIDE SEQUENCE [LARGE SCALE GENOMIC DNA]</scope>
    <source>
        <strain evidence="1 2">08-306576</strain>
    </source>
</reference>